<dbReference type="AlphaFoldDB" id="A0A4P9Y944"/>
<evidence type="ECO:0000256" key="1">
    <source>
        <dbReference type="SAM" id="MobiDB-lite"/>
    </source>
</evidence>
<feature type="compositionally biased region" description="Polar residues" evidence="1">
    <location>
        <begin position="12"/>
        <end position="25"/>
    </location>
</feature>
<accession>A0A4P9Y944</accession>
<feature type="compositionally biased region" description="Basic and acidic residues" evidence="1">
    <location>
        <begin position="1"/>
        <end position="11"/>
    </location>
</feature>
<keyword evidence="3" id="KW-1185">Reference proteome</keyword>
<name>A0A4P9Y944_9FUNG</name>
<organism evidence="2 3">
    <name type="scientific">Piptocephalis cylindrospora</name>
    <dbReference type="NCBI Taxonomy" id="1907219"/>
    <lineage>
        <taxon>Eukaryota</taxon>
        <taxon>Fungi</taxon>
        <taxon>Fungi incertae sedis</taxon>
        <taxon>Zoopagomycota</taxon>
        <taxon>Zoopagomycotina</taxon>
        <taxon>Zoopagomycetes</taxon>
        <taxon>Zoopagales</taxon>
        <taxon>Piptocephalidaceae</taxon>
        <taxon>Piptocephalis</taxon>
    </lineage>
</organism>
<feature type="compositionally biased region" description="Low complexity" evidence="1">
    <location>
        <begin position="143"/>
        <end position="154"/>
    </location>
</feature>
<evidence type="ECO:0000313" key="2">
    <source>
        <dbReference type="EMBL" id="RKP15312.1"/>
    </source>
</evidence>
<feature type="region of interest" description="Disordered" evidence="1">
    <location>
        <begin position="127"/>
        <end position="180"/>
    </location>
</feature>
<dbReference type="EMBL" id="KZ987741">
    <property type="protein sequence ID" value="RKP15312.1"/>
    <property type="molecule type" value="Genomic_DNA"/>
</dbReference>
<gene>
    <name evidence="2" type="ORF">BJ684DRAFT_18355</name>
</gene>
<dbReference type="OrthoDB" id="2254641at2759"/>
<protein>
    <submittedName>
        <fullName evidence="2">Uncharacterized protein</fullName>
    </submittedName>
</protein>
<evidence type="ECO:0000313" key="3">
    <source>
        <dbReference type="Proteomes" id="UP000267251"/>
    </source>
</evidence>
<reference evidence="3" key="1">
    <citation type="journal article" date="2018" name="Nat. Microbiol.">
        <title>Leveraging single-cell genomics to expand the fungal tree of life.</title>
        <authorList>
            <person name="Ahrendt S.R."/>
            <person name="Quandt C.A."/>
            <person name="Ciobanu D."/>
            <person name="Clum A."/>
            <person name="Salamov A."/>
            <person name="Andreopoulos B."/>
            <person name="Cheng J.F."/>
            <person name="Woyke T."/>
            <person name="Pelin A."/>
            <person name="Henrissat B."/>
            <person name="Reynolds N.K."/>
            <person name="Benny G.L."/>
            <person name="Smith M.E."/>
            <person name="James T.Y."/>
            <person name="Grigoriev I.V."/>
        </authorList>
    </citation>
    <scope>NUCLEOTIDE SEQUENCE [LARGE SCALE GENOMIC DNA]</scope>
</reference>
<proteinExistence type="predicted"/>
<dbReference type="Proteomes" id="UP000267251">
    <property type="component" value="Unassembled WGS sequence"/>
</dbReference>
<sequence>MTTNETKEKQVQDGTGSTPSSNEGQMEQVADVLQKSLEGVNSSFSKVYGVLASSMQQSVALAQNVGSVMEQLLCMNLKIESEVLPRLDGERSCATPSLCLVLRVHNSGTIPIPGISGHIAFQTPLVSSSSSTEEEDEVKVEVESVGWSDSSDSSRPPVPISLWTSGDPASDPPSTVLMPPHTTLERTGKALKVEKKSGFYLLDQAHRRSLSSEEAASIQSGWGEGSSGLTQVSLEALRQLFSLSPIRGMSQGDCMLCQWNGVTKDGEMGQVVLILDTLHPSGQTGDLLIQIQNLPEPFAHSVLGELKIIVGATSVMSG</sequence>
<feature type="region of interest" description="Disordered" evidence="1">
    <location>
        <begin position="1"/>
        <end position="26"/>
    </location>
</feature>